<dbReference type="InterPro" id="IPR011990">
    <property type="entry name" value="TPR-like_helical_dom_sf"/>
</dbReference>
<sequence>MRKLLPTPKGYVADSDKVCSPEETVARARAAFARFGSGILAETRRIDTGRLGIPVFLSACGEKAREIMPTRKQMGKGASPAQAEASALMELAERYSFFFFWNSPDNFRELTWSEAKAEWPGQVIPLQDILRSVDDSLSLPAAAEIMDLVPWRFVSARNLTRGREEWVPLDWFKKLNEFNGSSAGNGLEESILQGACELVERHVCAVVDRTWPVTPTISLDSLDDPVLRGLVDAFRREGIFLLLKDFSLGMPVPTVGALAYDPSTFPDSSEIVFTAGTAASPVKAAIRAVTEIAQLAGDFETISNYEASGLPKFTSPSGFARLLDGPEITLAAMPGIERGDILEELGLLARGLGEKGLCLYSVETTHPELSLSANYNFVPGLLFRERTPNASLGLFVGRILAEEAPPSMAAHGLDVLAGHYPQAPFVPFFRAMLALREGDDASAADLFAAAEPLLPDAEDKALAAFYQAHALVRDDKWDAAVPHLDRAIALCPEVKEYFNLRGVARFKAEDYATAARDFEAALSLDSGSAMDLANLGLCHDRLGHPDLAVHYLQSAVALDPGLDFARKRLAGLLGQE</sequence>
<dbReference type="Pfam" id="PF13432">
    <property type="entry name" value="TPR_16"/>
    <property type="match status" value="1"/>
</dbReference>
<dbReference type="InterPro" id="IPR003776">
    <property type="entry name" value="YcaO-like_dom"/>
</dbReference>
<dbReference type="SUPFAM" id="SSF48452">
    <property type="entry name" value="TPR-like"/>
    <property type="match status" value="1"/>
</dbReference>
<dbReference type="PROSITE" id="PS51664">
    <property type="entry name" value="YCAO"/>
    <property type="match status" value="1"/>
</dbReference>
<organism evidence="2">
    <name type="scientific">hydrocarbon metagenome</name>
    <dbReference type="NCBI Taxonomy" id="938273"/>
    <lineage>
        <taxon>unclassified sequences</taxon>
        <taxon>metagenomes</taxon>
        <taxon>ecological metagenomes</taxon>
    </lineage>
</organism>
<feature type="domain" description="YcaO" evidence="1">
    <location>
        <begin position="75"/>
        <end position="426"/>
    </location>
</feature>
<comment type="caution">
    <text evidence="2">The sequence shown here is derived from an EMBL/GenBank/DDBJ whole genome shotgun (WGS) entry which is preliminary data.</text>
</comment>
<dbReference type="Gene3D" id="3.30.40.250">
    <property type="match status" value="1"/>
</dbReference>
<proteinExistence type="predicted"/>
<dbReference type="SMART" id="SM00028">
    <property type="entry name" value="TPR"/>
    <property type="match status" value="3"/>
</dbReference>
<dbReference type="InterPro" id="IPR019734">
    <property type="entry name" value="TPR_rpt"/>
</dbReference>
<dbReference type="NCBIfam" id="TIGR00702">
    <property type="entry name" value="YcaO-type kinase domain"/>
    <property type="match status" value="1"/>
</dbReference>
<accession>A0A0W8G5J3</accession>
<evidence type="ECO:0000313" key="2">
    <source>
        <dbReference type="EMBL" id="KUG28410.1"/>
    </source>
</evidence>
<gene>
    <name evidence="2" type="ORF">ASZ90_001710</name>
</gene>
<evidence type="ECO:0000259" key="1">
    <source>
        <dbReference type="PROSITE" id="PS51664"/>
    </source>
</evidence>
<dbReference type="Gene3D" id="3.30.160.660">
    <property type="match status" value="1"/>
</dbReference>
<protein>
    <submittedName>
        <fullName evidence="2">Tpr domain protein</fullName>
    </submittedName>
</protein>
<dbReference type="PANTHER" id="PTHR37809">
    <property type="entry name" value="RIBOSOMAL PROTEIN S12 METHYLTHIOTRANSFERASE ACCESSORY FACTOR YCAO"/>
    <property type="match status" value="1"/>
</dbReference>
<name>A0A0W8G5J3_9ZZZZ</name>
<dbReference type="PANTHER" id="PTHR37809:SF1">
    <property type="entry name" value="RIBOSOMAL PROTEIN S12 METHYLTHIOTRANSFERASE ACCESSORY FACTOR YCAO"/>
    <property type="match status" value="1"/>
</dbReference>
<reference evidence="2" key="1">
    <citation type="journal article" date="2015" name="Proc. Natl. Acad. Sci. U.S.A.">
        <title>Networks of energetic and metabolic interactions define dynamics in microbial communities.</title>
        <authorList>
            <person name="Embree M."/>
            <person name="Liu J.K."/>
            <person name="Al-Bassam M.M."/>
            <person name="Zengler K."/>
        </authorList>
    </citation>
    <scope>NUCLEOTIDE SEQUENCE</scope>
</reference>
<dbReference type="Pfam" id="PF02624">
    <property type="entry name" value="YcaO"/>
    <property type="match status" value="1"/>
</dbReference>
<dbReference type="EMBL" id="LNQE01000221">
    <property type="protein sequence ID" value="KUG28410.1"/>
    <property type="molecule type" value="Genomic_DNA"/>
</dbReference>
<dbReference type="Gene3D" id="1.25.40.10">
    <property type="entry name" value="Tetratricopeptide repeat domain"/>
    <property type="match status" value="1"/>
</dbReference>
<dbReference type="AlphaFoldDB" id="A0A0W8G5J3"/>
<dbReference type="Gene3D" id="3.30.1330.230">
    <property type="match status" value="1"/>
</dbReference>